<evidence type="ECO:0000313" key="7">
    <source>
        <dbReference type="Proteomes" id="UP001595462"/>
    </source>
</evidence>
<evidence type="ECO:0000259" key="5">
    <source>
        <dbReference type="PROSITE" id="PS50893"/>
    </source>
</evidence>
<dbReference type="NCBIfam" id="TIGR01727">
    <property type="entry name" value="oligo_HPY"/>
    <property type="match status" value="1"/>
</dbReference>
<dbReference type="Gene3D" id="3.40.50.300">
    <property type="entry name" value="P-loop containing nucleotide triphosphate hydrolases"/>
    <property type="match status" value="1"/>
</dbReference>
<keyword evidence="4 6" id="KW-0067">ATP-binding</keyword>
<dbReference type="PANTHER" id="PTHR43776">
    <property type="entry name" value="TRANSPORT ATP-BINDING PROTEIN"/>
    <property type="match status" value="1"/>
</dbReference>
<dbReference type="SMART" id="SM00382">
    <property type="entry name" value="AAA"/>
    <property type="match status" value="1"/>
</dbReference>
<dbReference type="InterPro" id="IPR003593">
    <property type="entry name" value="AAA+_ATPase"/>
</dbReference>
<keyword evidence="7" id="KW-1185">Reference proteome</keyword>
<dbReference type="Proteomes" id="UP001595462">
    <property type="component" value="Unassembled WGS sequence"/>
</dbReference>
<evidence type="ECO:0000256" key="2">
    <source>
        <dbReference type="ARBA" id="ARBA00022448"/>
    </source>
</evidence>
<dbReference type="PROSITE" id="PS50893">
    <property type="entry name" value="ABC_TRANSPORTER_2"/>
    <property type="match status" value="1"/>
</dbReference>
<feature type="domain" description="ABC transporter" evidence="5">
    <location>
        <begin position="6"/>
        <end position="257"/>
    </location>
</feature>
<dbReference type="InterPro" id="IPR003439">
    <property type="entry name" value="ABC_transporter-like_ATP-bd"/>
</dbReference>
<gene>
    <name evidence="6" type="ORF">ACFOSU_09090</name>
</gene>
<reference evidence="7" key="1">
    <citation type="journal article" date="2019" name="Int. J. Syst. Evol. Microbiol.">
        <title>The Global Catalogue of Microorganisms (GCM) 10K type strain sequencing project: providing services to taxonomists for standard genome sequencing and annotation.</title>
        <authorList>
            <consortium name="The Broad Institute Genomics Platform"/>
            <consortium name="The Broad Institute Genome Sequencing Center for Infectious Disease"/>
            <person name="Wu L."/>
            <person name="Ma J."/>
        </authorList>
    </citation>
    <scope>NUCLEOTIDE SEQUENCE [LARGE SCALE GENOMIC DNA]</scope>
    <source>
        <strain evidence="7">KCTC 52640</strain>
    </source>
</reference>
<evidence type="ECO:0000256" key="1">
    <source>
        <dbReference type="ARBA" id="ARBA00005417"/>
    </source>
</evidence>
<dbReference type="RefSeq" id="WP_380688652.1">
    <property type="nucleotide sequence ID" value="NZ_JBHRSS010000003.1"/>
</dbReference>
<comment type="similarity">
    <text evidence="1">Belongs to the ABC transporter superfamily.</text>
</comment>
<dbReference type="PANTHER" id="PTHR43776:SF7">
    <property type="entry name" value="D,D-DIPEPTIDE TRANSPORT ATP-BINDING PROTEIN DDPF-RELATED"/>
    <property type="match status" value="1"/>
</dbReference>
<dbReference type="InterPro" id="IPR013563">
    <property type="entry name" value="Oligopep_ABC_C"/>
</dbReference>
<evidence type="ECO:0000256" key="4">
    <source>
        <dbReference type="ARBA" id="ARBA00022840"/>
    </source>
</evidence>
<dbReference type="Pfam" id="PF00005">
    <property type="entry name" value="ABC_tran"/>
    <property type="match status" value="1"/>
</dbReference>
<dbReference type="InterPro" id="IPR027417">
    <property type="entry name" value="P-loop_NTPase"/>
</dbReference>
<dbReference type="InterPro" id="IPR050319">
    <property type="entry name" value="ABC_transp_ATP-bind"/>
</dbReference>
<dbReference type="InterPro" id="IPR017871">
    <property type="entry name" value="ABC_transporter-like_CS"/>
</dbReference>
<dbReference type="SUPFAM" id="SSF52540">
    <property type="entry name" value="P-loop containing nucleoside triphosphate hydrolases"/>
    <property type="match status" value="1"/>
</dbReference>
<dbReference type="CDD" id="cd03257">
    <property type="entry name" value="ABC_NikE_OppD_transporters"/>
    <property type="match status" value="1"/>
</dbReference>
<accession>A0ABV7EQ56</accession>
<evidence type="ECO:0000256" key="3">
    <source>
        <dbReference type="ARBA" id="ARBA00022741"/>
    </source>
</evidence>
<sequence>MNEPLLRLRDLKVHFPLGAKRLWQPQSVLKAVDGVSLDLYRGRTLGLVGESGCGKSTLARALTGMTAITSGELAFEGRDMSRGSAADWQRLRRDVQMIFQDPLASLDPRMTVGQIVAEPLRHLRKDMSRAQRGERVRAMLERVGLSGAQINRYPHEFSGGQCQRIGIARALVVEPKVLICDEPVSALDVSIQAHIIELLQELQAEFDIGVLFIAHDLAVVRQISDDVTVMYLGRVMEQARGQALFERPAHPYTRALLSAVPRPDPLVERSRERIRLPGDLPSPSDPPSGCVFRTRCPWARADCAQQRPALRTMNASQQAACLHAETIAEATAGTVAEGECLAV</sequence>
<comment type="caution">
    <text evidence="6">The sequence shown here is derived from an EMBL/GenBank/DDBJ whole genome shotgun (WGS) entry which is preliminary data.</text>
</comment>
<dbReference type="GO" id="GO:0005524">
    <property type="term" value="F:ATP binding"/>
    <property type="evidence" value="ECO:0007669"/>
    <property type="project" value="UniProtKB-KW"/>
</dbReference>
<dbReference type="Pfam" id="PF08352">
    <property type="entry name" value="oligo_HPY"/>
    <property type="match status" value="1"/>
</dbReference>
<evidence type="ECO:0000313" key="6">
    <source>
        <dbReference type="EMBL" id="MFC3104046.1"/>
    </source>
</evidence>
<keyword evidence="3" id="KW-0547">Nucleotide-binding</keyword>
<name>A0ABV7EQ56_9GAMM</name>
<organism evidence="6 7">
    <name type="scientific">Salinisphaera aquimarina</name>
    <dbReference type="NCBI Taxonomy" id="2094031"/>
    <lineage>
        <taxon>Bacteria</taxon>
        <taxon>Pseudomonadati</taxon>
        <taxon>Pseudomonadota</taxon>
        <taxon>Gammaproteobacteria</taxon>
        <taxon>Salinisphaerales</taxon>
        <taxon>Salinisphaeraceae</taxon>
        <taxon>Salinisphaera</taxon>
    </lineage>
</organism>
<dbReference type="PROSITE" id="PS00211">
    <property type="entry name" value="ABC_TRANSPORTER_1"/>
    <property type="match status" value="1"/>
</dbReference>
<proteinExistence type="inferred from homology"/>
<protein>
    <submittedName>
        <fullName evidence="6">ABC transporter ATP-binding protein</fullName>
    </submittedName>
</protein>
<dbReference type="EMBL" id="JBHRSS010000003">
    <property type="protein sequence ID" value="MFC3104046.1"/>
    <property type="molecule type" value="Genomic_DNA"/>
</dbReference>
<keyword evidence="2" id="KW-0813">Transport</keyword>